<dbReference type="GO" id="GO:0009055">
    <property type="term" value="F:electron transfer activity"/>
    <property type="evidence" value="ECO:0007669"/>
    <property type="project" value="InterPro"/>
</dbReference>
<feature type="domain" description="Phytocyanin" evidence="3">
    <location>
        <begin position="75"/>
        <end position="187"/>
    </location>
</feature>
<dbReference type="SUPFAM" id="SSF49503">
    <property type="entry name" value="Cupredoxins"/>
    <property type="match status" value="1"/>
</dbReference>
<dbReference type="Gramene" id="CDY60762">
    <property type="protein sequence ID" value="CDY60762"/>
    <property type="gene ID" value="GSBRNA2T00030023001"/>
</dbReference>
<reference evidence="4 5" key="1">
    <citation type="journal article" date="2014" name="Science">
        <title>Plant genetics. Early allopolyploid evolution in the post-Neolithic Brassica napus oilseed genome.</title>
        <authorList>
            <person name="Chalhoub B."/>
            <person name="Denoeud F."/>
            <person name="Liu S."/>
            <person name="Parkin I.A."/>
            <person name="Tang H."/>
            <person name="Wang X."/>
            <person name="Chiquet J."/>
            <person name="Belcram H."/>
            <person name="Tong C."/>
            <person name="Samans B."/>
            <person name="Correa M."/>
            <person name="Da Silva C."/>
            <person name="Just J."/>
            <person name="Falentin C."/>
            <person name="Koh C.S."/>
            <person name="Le Clainche I."/>
            <person name="Bernard M."/>
            <person name="Bento P."/>
            <person name="Noel B."/>
            <person name="Labadie K."/>
            <person name="Alberti A."/>
            <person name="Charles M."/>
            <person name="Arnaud D."/>
            <person name="Guo H."/>
            <person name="Daviaud C."/>
            <person name="Alamery S."/>
            <person name="Jabbari K."/>
            <person name="Zhao M."/>
            <person name="Edger P.P."/>
            <person name="Chelaifa H."/>
            <person name="Tack D."/>
            <person name="Lassalle G."/>
            <person name="Mestiri I."/>
            <person name="Schnel N."/>
            <person name="Le Paslier M.C."/>
            <person name="Fan G."/>
            <person name="Renault V."/>
            <person name="Bayer P.E."/>
            <person name="Golicz A.A."/>
            <person name="Manoli S."/>
            <person name="Lee T.H."/>
            <person name="Thi V.H."/>
            <person name="Chalabi S."/>
            <person name="Hu Q."/>
            <person name="Fan C."/>
            <person name="Tollenaere R."/>
            <person name="Lu Y."/>
            <person name="Battail C."/>
            <person name="Shen J."/>
            <person name="Sidebottom C.H."/>
            <person name="Wang X."/>
            <person name="Canaguier A."/>
            <person name="Chauveau A."/>
            <person name="Berard A."/>
            <person name="Deniot G."/>
            <person name="Guan M."/>
            <person name="Liu Z."/>
            <person name="Sun F."/>
            <person name="Lim Y.P."/>
            <person name="Lyons E."/>
            <person name="Town C.D."/>
            <person name="Bancroft I."/>
            <person name="Wang X."/>
            <person name="Meng J."/>
            <person name="Ma J."/>
            <person name="Pires J.C."/>
            <person name="King G.J."/>
            <person name="Brunel D."/>
            <person name="Delourme R."/>
            <person name="Renard M."/>
            <person name="Aury J.M."/>
            <person name="Adams K.L."/>
            <person name="Batley J."/>
            <person name="Snowdon R.J."/>
            <person name="Tost J."/>
            <person name="Edwards D."/>
            <person name="Zhou Y."/>
            <person name="Hua W."/>
            <person name="Sharpe A.G."/>
            <person name="Paterson A.H."/>
            <person name="Guan C."/>
            <person name="Wincker P."/>
        </authorList>
    </citation>
    <scope>NUCLEOTIDE SEQUENCE [LARGE SCALE GENOMIC DNA]</scope>
    <source>
        <strain evidence="5">cv. Darmor-bzh</strain>
    </source>
</reference>
<protein>
    <submittedName>
        <fullName evidence="4">BnaAnng17150D protein</fullName>
    </submittedName>
</protein>
<evidence type="ECO:0000313" key="4">
    <source>
        <dbReference type="EMBL" id="CDY60762.1"/>
    </source>
</evidence>
<dbReference type="STRING" id="3708.A0A078J9L9"/>
<feature type="region of interest" description="Disordered" evidence="1">
    <location>
        <begin position="41"/>
        <end position="60"/>
    </location>
</feature>
<gene>
    <name evidence="4" type="primary">BnaAnng17150D</name>
    <name evidence="4" type="ORF">GSBRNA2T00030023001</name>
</gene>
<dbReference type="AlphaFoldDB" id="A0A078J9L9"/>
<dbReference type="PROSITE" id="PS51485">
    <property type="entry name" value="PHYTOCYANIN"/>
    <property type="match status" value="1"/>
</dbReference>
<keyword evidence="5" id="KW-1185">Reference proteome</keyword>
<dbReference type="InterPro" id="IPR008972">
    <property type="entry name" value="Cupredoxin"/>
</dbReference>
<organism evidence="4 5">
    <name type="scientific">Brassica napus</name>
    <name type="common">Rape</name>
    <dbReference type="NCBI Taxonomy" id="3708"/>
    <lineage>
        <taxon>Eukaryota</taxon>
        <taxon>Viridiplantae</taxon>
        <taxon>Streptophyta</taxon>
        <taxon>Embryophyta</taxon>
        <taxon>Tracheophyta</taxon>
        <taxon>Spermatophyta</taxon>
        <taxon>Magnoliopsida</taxon>
        <taxon>eudicotyledons</taxon>
        <taxon>Gunneridae</taxon>
        <taxon>Pentapetalae</taxon>
        <taxon>rosids</taxon>
        <taxon>malvids</taxon>
        <taxon>Brassicales</taxon>
        <taxon>Brassicaceae</taxon>
        <taxon>Brassiceae</taxon>
        <taxon>Brassica</taxon>
    </lineage>
</organism>
<feature type="compositionally biased region" description="Low complexity" evidence="1">
    <location>
        <begin position="41"/>
        <end position="55"/>
    </location>
</feature>
<feature type="chain" id="PRO_5001739034" evidence="2">
    <location>
        <begin position="28"/>
        <end position="187"/>
    </location>
</feature>
<dbReference type="OMA" id="GWRWRTC"/>
<dbReference type="PANTHER" id="PTHR34052:SF4">
    <property type="entry name" value="AUXIN RESPONSE FACTOR 30"/>
    <property type="match status" value="1"/>
</dbReference>
<dbReference type="PaxDb" id="3708-A0A078J9L9"/>
<keyword evidence="2" id="KW-0732">Signal</keyword>
<dbReference type="PANTHER" id="PTHR34052">
    <property type="entry name" value="GLYCINE-RICH PROTEIN-LIKE"/>
    <property type="match status" value="1"/>
</dbReference>
<dbReference type="InterPro" id="IPR003245">
    <property type="entry name" value="Phytocyanin_dom"/>
</dbReference>
<dbReference type="Pfam" id="PF02298">
    <property type="entry name" value="Cu_bind_like"/>
    <property type="match status" value="1"/>
</dbReference>
<evidence type="ECO:0000259" key="3">
    <source>
        <dbReference type="PROSITE" id="PS51485"/>
    </source>
</evidence>
<evidence type="ECO:0000256" key="2">
    <source>
        <dbReference type="SAM" id="SignalP"/>
    </source>
</evidence>
<feature type="signal peptide" evidence="2">
    <location>
        <begin position="1"/>
        <end position="27"/>
    </location>
</feature>
<proteinExistence type="predicted"/>
<dbReference type="EMBL" id="LK033913">
    <property type="protein sequence ID" value="CDY60762.1"/>
    <property type="molecule type" value="Genomic_DNA"/>
</dbReference>
<accession>A0A078J9L9</accession>
<dbReference type="Gene3D" id="2.60.40.420">
    <property type="entry name" value="Cupredoxins - blue copper proteins"/>
    <property type="match status" value="1"/>
</dbReference>
<dbReference type="Proteomes" id="UP000028999">
    <property type="component" value="Unassembled WGS sequence"/>
</dbReference>
<sequence>MSLSFSQTKLLVILVAFACVFSSGSEAWSWSWSSGSGSGSGWESHGSDGSASGSGTNPDGSHWSWKWDTRSGWRWRVVVGGSRGWNYGVDLEEWASKTTFHVGDVLVFEYNNMTNRRHDVYLQTNLWSYRTCNFESRNKIASSEENGSKESFKFTLAMSQPYSFACGEDNGYYCRTYNMKFSVLPGV</sequence>
<evidence type="ECO:0000256" key="1">
    <source>
        <dbReference type="SAM" id="MobiDB-lite"/>
    </source>
</evidence>
<name>A0A078J9L9_BRANA</name>
<evidence type="ECO:0000313" key="5">
    <source>
        <dbReference type="Proteomes" id="UP000028999"/>
    </source>
</evidence>